<dbReference type="Pfam" id="PF18962">
    <property type="entry name" value="Por_Secre_tail"/>
    <property type="match status" value="1"/>
</dbReference>
<dbReference type="InterPro" id="IPR015943">
    <property type="entry name" value="WD40/YVTN_repeat-like_dom_sf"/>
</dbReference>
<dbReference type="KEGG" id="fgg:FSB75_18415"/>
<evidence type="ECO:0000259" key="1">
    <source>
        <dbReference type="Pfam" id="PF18962"/>
    </source>
</evidence>
<protein>
    <submittedName>
        <fullName evidence="2">T9SS type A sorting domain-containing protein</fullName>
    </submittedName>
</protein>
<dbReference type="InterPro" id="IPR026444">
    <property type="entry name" value="Secre_tail"/>
</dbReference>
<dbReference type="PANTHER" id="PTHR43739:SF5">
    <property type="entry name" value="EXO-ALPHA-SIALIDASE"/>
    <property type="match status" value="1"/>
</dbReference>
<accession>A0A5B8UMK5</accession>
<dbReference type="NCBIfam" id="TIGR04183">
    <property type="entry name" value="Por_Secre_tail"/>
    <property type="match status" value="1"/>
</dbReference>
<gene>
    <name evidence="2" type="ORF">FSB75_18415</name>
</gene>
<organism evidence="2 3">
    <name type="scientific">Flavisolibacter ginsenosidimutans</name>
    <dbReference type="NCBI Taxonomy" id="661481"/>
    <lineage>
        <taxon>Bacteria</taxon>
        <taxon>Pseudomonadati</taxon>
        <taxon>Bacteroidota</taxon>
        <taxon>Chitinophagia</taxon>
        <taxon>Chitinophagales</taxon>
        <taxon>Chitinophagaceae</taxon>
        <taxon>Flavisolibacter</taxon>
    </lineage>
</organism>
<dbReference type="AlphaFoldDB" id="A0A5B8UMK5"/>
<dbReference type="Gene3D" id="2.130.10.10">
    <property type="entry name" value="YVTN repeat-like/Quinoprotein amine dehydrogenase"/>
    <property type="match status" value="3"/>
</dbReference>
<dbReference type="InterPro" id="IPR052025">
    <property type="entry name" value="Xyloglucanase_GH74"/>
</dbReference>
<evidence type="ECO:0000313" key="3">
    <source>
        <dbReference type="Proteomes" id="UP000321204"/>
    </source>
</evidence>
<dbReference type="SUPFAM" id="SSF50939">
    <property type="entry name" value="Sialidases"/>
    <property type="match status" value="1"/>
</dbReference>
<feature type="domain" description="Secretion system C-terminal sorting" evidence="1">
    <location>
        <begin position="851"/>
        <end position="915"/>
    </location>
</feature>
<dbReference type="OrthoDB" id="9757947at2"/>
<dbReference type="SUPFAM" id="SSF110296">
    <property type="entry name" value="Oligoxyloglucan reducing end-specific cellobiohydrolase"/>
    <property type="match status" value="1"/>
</dbReference>
<dbReference type="PANTHER" id="PTHR43739">
    <property type="entry name" value="XYLOGLUCANASE (EUROFUNG)"/>
    <property type="match status" value="1"/>
</dbReference>
<dbReference type="GO" id="GO:0010411">
    <property type="term" value="P:xyloglucan metabolic process"/>
    <property type="evidence" value="ECO:0007669"/>
    <property type="project" value="TreeGrafter"/>
</dbReference>
<dbReference type="Proteomes" id="UP000321204">
    <property type="component" value="Chromosome"/>
</dbReference>
<reference evidence="2 3" key="1">
    <citation type="journal article" date="2015" name="Int. J. Syst. Evol. Microbiol.">
        <title>Flavisolibacter ginsenosidimutans sp. nov., with ginsenoside-converting activity isolated from soil used for cultivating ginseng.</title>
        <authorList>
            <person name="Zhao Y."/>
            <person name="Liu Q."/>
            <person name="Kang M.S."/>
            <person name="Jin F."/>
            <person name="Yu H."/>
            <person name="Im W.T."/>
        </authorList>
    </citation>
    <scope>NUCLEOTIDE SEQUENCE [LARGE SCALE GENOMIC DNA]</scope>
    <source>
        <strain evidence="2 3">Gsoil 636</strain>
    </source>
</reference>
<keyword evidence="3" id="KW-1185">Reference proteome</keyword>
<dbReference type="CDD" id="cd15482">
    <property type="entry name" value="Sialidase_non-viral"/>
    <property type="match status" value="1"/>
</dbReference>
<dbReference type="InterPro" id="IPR036278">
    <property type="entry name" value="Sialidase_sf"/>
</dbReference>
<dbReference type="EMBL" id="CP042433">
    <property type="protein sequence ID" value="QEC57793.1"/>
    <property type="molecule type" value="Genomic_DNA"/>
</dbReference>
<name>A0A5B8UMK5_9BACT</name>
<dbReference type="PROSITE" id="PS51257">
    <property type="entry name" value="PROKAR_LIPOPROTEIN"/>
    <property type="match status" value="1"/>
</dbReference>
<proteinExistence type="predicted"/>
<sequence length="917" mass="97678">MLCSKNTLTVLILAAFFSVGCVSKTNKQAEEPNEIFSERDGMELAMRQEFLMTQDPALGYIPKERMIAALEYQRRLNAARQNQSLAINWQERGPVNPAGRTRAFVIDARDATGNTVFAASVSGGIWKATNFKSTPVWTPVNENMGSLAVCALAQDPSNTSVMYAGTGEGWFNSDAVRGNGIWKTADGGTTWNKLASTDSSATLPPSTTPNLHNFDFIQDIVINTSGVVFASSRPSARFCNTGGVFRSADGGTSWTRVIGVLTAQTCDSAYNYYGADLELASNGDVYATTGYINSGEPANLGRIFRSSAAANGTNVGGAGTWVDITPSGTWQRIDVAVAPNNPAVIYALLEGSGNGIGAIKKSTNSGATWTDLPLPTWCNQGTNSSDFTNGQAFYDLIVQVDPTNANNVYIGGIDLFKSTDGGATWNQLTQWASNCSTLPVVHADQHNIQFLPGSGSEIYASNDGGIYYSNNAGSTWATATLPNLNGANQTTYSLKNVGYNVMQLYACDMHPTATNYFLVGAQDNGSYKLTSAGVAIAIESSVGGDGGFCHIDQADGNIQVISYVYNNFYYSRNGGNSFTRISFNNNGFFINPSDYDDQKKVLYTGANSAQLGLVSNLSGTGSPTFSTQNISGLGVRKISALKVDPTVSSGGTVWLAGTDTIRRANYTPLQPVVIKVTNANATPIEAVTRVLSNAPEGSSISSIDVDPANANHLLVTLSNYGVVSVYESTDGGATFNNIEGNLPDVPVRWGMFVPANASVGGTTGGGILLATEIGVWFTQQSAGTATSWSSQNTGLPNVRTDMLRYRASDNLLAAATHGRGLFTTTLTSVATGIPTVSNTRNFIDYVTNTRQQLFVKTGNLTTTAMQLQLFDATGRLVYDKKTGYSNQTIPIDGLASGSYILKIYGNRNEQYTKQFVR</sequence>
<evidence type="ECO:0000313" key="2">
    <source>
        <dbReference type="EMBL" id="QEC57793.1"/>
    </source>
</evidence>